<dbReference type="EMBL" id="QEKT01000001">
    <property type="protein sequence ID" value="PVY86292.1"/>
    <property type="molecule type" value="Genomic_DNA"/>
</dbReference>
<dbReference type="GO" id="GO:0005829">
    <property type="term" value="C:cytosol"/>
    <property type="evidence" value="ECO:0007669"/>
    <property type="project" value="TreeGrafter"/>
</dbReference>
<dbReference type="AlphaFoldDB" id="A0A2U1DFG8"/>
<dbReference type="NCBIfam" id="TIGR01509">
    <property type="entry name" value="HAD-SF-IA-v3"/>
    <property type="match status" value="1"/>
</dbReference>
<evidence type="ECO:0000313" key="1">
    <source>
        <dbReference type="EMBL" id="PVY86292.1"/>
    </source>
</evidence>
<keyword evidence="1" id="KW-0378">Hydrolase</keyword>
<dbReference type="GO" id="GO:0006281">
    <property type="term" value="P:DNA repair"/>
    <property type="evidence" value="ECO:0007669"/>
    <property type="project" value="TreeGrafter"/>
</dbReference>
<dbReference type="SFLD" id="SFLDG01135">
    <property type="entry name" value="C1.5.6:_HAD__Beta-PGM__Phospha"/>
    <property type="match status" value="1"/>
</dbReference>
<dbReference type="SFLD" id="SFLDS00003">
    <property type="entry name" value="Haloacid_Dehalogenase"/>
    <property type="match status" value="1"/>
</dbReference>
<dbReference type="InterPro" id="IPR006439">
    <property type="entry name" value="HAD-SF_hydro_IA"/>
</dbReference>
<dbReference type="SFLD" id="SFLDG01129">
    <property type="entry name" value="C1.5:_HAD__Beta-PGM__Phosphata"/>
    <property type="match status" value="1"/>
</dbReference>
<dbReference type="Gene3D" id="3.40.50.1000">
    <property type="entry name" value="HAD superfamily/HAD-like"/>
    <property type="match status" value="1"/>
</dbReference>
<accession>A0A2U1DFG8</accession>
<dbReference type="InterPro" id="IPR050155">
    <property type="entry name" value="HAD-like_hydrolase_sf"/>
</dbReference>
<dbReference type="SUPFAM" id="SSF56784">
    <property type="entry name" value="HAD-like"/>
    <property type="match status" value="1"/>
</dbReference>
<dbReference type="Proteomes" id="UP000245433">
    <property type="component" value="Unassembled WGS sequence"/>
</dbReference>
<keyword evidence="2" id="KW-1185">Reference proteome</keyword>
<dbReference type="InterPro" id="IPR036412">
    <property type="entry name" value="HAD-like_sf"/>
</dbReference>
<dbReference type="GO" id="GO:0008967">
    <property type="term" value="F:phosphoglycolate phosphatase activity"/>
    <property type="evidence" value="ECO:0007669"/>
    <property type="project" value="TreeGrafter"/>
</dbReference>
<protein>
    <submittedName>
        <fullName evidence="1">HAD superfamily hydrolase (TIGR01509 family)/HAD superfamily hydrolase (TIGR01549 family)</fullName>
    </submittedName>
</protein>
<dbReference type="PANTHER" id="PTHR43434">
    <property type="entry name" value="PHOSPHOGLYCOLATE PHOSPHATASE"/>
    <property type="match status" value="1"/>
</dbReference>
<evidence type="ECO:0000313" key="2">
    <source>
        <dbReference type="Proteomes" id="UP000245433"/>
    </source>
</evidence>
<comment type="caution">
    <text evidence="1">The sequence shown here is derived from an EMBL/GenBank/DDBJ whole genome shotgun (WGS) entry which is preliminary data.</text>
</comment>
<name>A0A2U1DFG8_9LACO</name>
<dbReference type="InterPro" id="IPR023198">
    <property type="entry name" value="PGP-like_dom2"/>
</dbReference>
<sequence>MENYLFDFDGTLADSEEAAQLATKAAFQKVGLAAPTTDQINYYMGIPIEVSFKEMAGEHRFTDTEFEALLNAFRQYYREFEDEHITLFDGMQSTLAQLVAEGKQLFVVSSKRSDSLMRNLQSLGIAEYFQDVLGSDMVTAFKPAPDGVLAVLDKWQLNPAESIMIGDAIFDLQMGKAAYIHTCGVTWGAHDAASLKAENPDYLVQATTDLLKIK</sequence>
<dbReference type="InterPro" id="IPR041492">
    <property type="entry name" value="HAD_2"/>
</dbReference>
<gene>
    <name evidence="1" type="ORF">C7384_101207</name>
</gene>
<dbReference type="FunFam" id="3.40.50.1000:FF:000022">
    <property type="entry name" value="Phosphoglycolate phosphatase"/>
    <property type="match status" value="1"/>
</dbReference>
<dbReference type="RefSeq" id="WP_089937550.1">
    <property type="nucleotide sequence ID" value="NZ_CAKOEX010000001.1"/>
</dbReference>
<dbReference type="OrthoDB" id="9792518at2"/>
<dbReference type="Pfam" id="PF13419">
    <property type="entry name" value="HAD_2"/>
    <property type="match status" value="1"/>
</dbReference>
<organism evidence="1 2">
    <name type="scientific">Convivina intestini</name>
    <dbReference type="NCBI Taxonomy" id="1505726"/>
    <lineage>
        <taxon>Bacteria</taxon>
        <taxon>Bacillati</taxon>
        <taxon>Bacillota</taxon>
        <taxon>Bacilli</taxon>
        <taxon>Lactobacillales</taxon>
        <taxon>Lactobacillaceae</taxon>
        <taxon>Convivina</taxon>
    </lineage>
</organism>
<dbReference type="PANTHER" id="PTHR43434:SF26">
    <property type="entry name" value="PYROPHOSPHATASE PPAX"/>
    <property type="match status" value="1"/>
</dbReference>
<dbReference type="NCBIfam" id="TIGR01549">
    <property type="entry name" value="HAD-SF-IA-v1"/>
    <property type="match status" value="1"/>
</dbReference>
<reference evidence="1 2" key="1">
    <citation type="submission" date="2018-04" db="EMBL/GenBank/DDBJ databases">
        <title>Genomic Encyclopedia of Type Strains, Phase IV (KMG-IV): sequencing the most valuable type-strain genomes for metagenomic binning, comparative biology and taxonomic classification.</title>
        <authorList>
            <person name="Goeker M."/>
        </authorList>
    </citation>
    <scope>NUCLEOTIDE SEQUENCE [LARGE SCALE GENOMIC DNA]</scope>
    <source>
        <strain evidence="1 2">DSM 28795</strain>
    </source>
</reference>
<dbReference type="InterPro" id="IPR023214">
    <property type="entry name" value="HAD_sf"/>
</dbReference>
<proteinExistence type="predicted"/>
<dbReference type="Gene3D" id="1.10.150.240">
    <property type="entry name" value="Putative phosphatase, domain 2"/>
    <property type="match status" value="1"/>
</dbReference>